<evidence type="ECO:0000256" key="4">
    <source>
        <dbReference type="SAM" id="SignalP"/>
    </source>
</evidence>
<proteinExistence type="inferred from homology"/>
<name>A0A4Q7Z4W9_9GAMM</name>
<dbReference type="AlphaFoldDB" id="A0A4Q7Z4W9"/>
<evidence type="ECO:0000256" key="1">
    <source>
        <dbReference type="ARBA" id="ARBA00009091"/>
    </source>
</evidence>
<dbReference type="RefSeq" id="WP_130412621.1">
    <property type="nucleotide sequence ID" value="NZ_SHKX01000012.1"/>
</dbReference>
<accession>A0A4Q7Z4W9</accession>
<protein>
    <submittedName>
        <fullName evidence="5">Periplasmic chaperone for outer membrane proteins Skp</fullName>
    </submittedName>
</protein>
<dbReference type="PANTHER" id="PTHR35089:SF1">
    <property type="entry name" value="CHAPERONE PROTEIN SKP"/>
    <property type="match status" value="1"/>
</dbReference>
<evidence type="ECO:0000256" key="3">
    <source>
        <dbReference type="SAM" id="Coils"/>
    </source>
</evidence>
<sequence length="173" mass="19124">MRSIKAVTALVLGMAAAVSHAGGVAVADSQAAIMSTDYAKKTFEKLNNDLKPQRDRLDQLRKELSGIEEKFQKNGSIMSAKEKTDLQNTARQKLDEFNNLAQALQKRAQDVQQEMVQKMLPKMETAVDEIRQAANVDIIIERKNVIWSEPATDLTKKITEKLNAAMNAPGAAK</sequence>
<dbReference type="EMBL" id="SHKX01000012">
    <property type="protein sequence ID" value="RZU44841.1"/>
    <property type="molecule type" value="Genomic_DNA"/>
</dbReference>
<feature type="coiled-coil region" evidence="3">
    <location>
        <begin position="43"/>
        <end position="114"/>
    </location>
</feature>
<keyword evidence="6" id="KW-1185">Reference proteome</keyword>
<comment type="similarity">
    <text evidence="1">Belongs to the Skp family.</text>
</comment>
<dbReference type="Proteomes" id="UP000292423">
    <property type="component" value="Unassembled WGS sequence"/>
</dbReference>
<reference evidence="5 6" key="1">
    <citation type="submission" date="2019-02" db="EMBL/GenBank/DDBJ databases">
        <title>Genomic Encyclopedia of Type Strains, Phase IV (KMG-IV): sequencing the most valuable type-strain genomes for metagenomic binning, comparative biology and taxonomic classification.</title>
        <authorList>
            <person name="Goeker M."/>
        </authorList>
    </citation>
    <scope>NUCLEOTIDE SEQUENCE [LARGE SCALE GENOMIC DNA]</scope>
    <source>
        <strain evidence="5 6">DSM 105135</strain>
    </source>
</reference>
<feature type="signal peptide" evidence="4">
    <location>
        <begin position="1"/>
        <end position="21"/>
    </location>
</feature>
<feature type="chain" id="PRO_5020753968" evidence="4">
    <location>
        <begin position="22"/>
        <end position="173"/>
    </location>
</feature>
<evidence type="ECO:0000313" key="6">
    <source>
        <dbReference type="Proteomes" id="UP000292423"/>
    </source>
</evidence>
<keyword evidence="3" id="KW-0175">Coiled coil</keyword>
<keyword evidence="2 4" id="KW-0732">Signal</keyword>
<dbReference type="GO" id="GO:0050821">
    <property type="term" value="P:protein stabilization"/>
    <property type="evidence" value="ECO:0007669"/>
    <property type="project" value="TreeGrafter"/>
</dbReference>
<dbReference type="InterPro" id="IPR005632">
    <property type="entry name" value="Chaperone_Skp"/>
</dbReference>
<dbReference type="GO" id="GO:0005829">
    <property type="term" value="C:cytosol"/>
    <property type="evidence" value="ECO:0007669"/>
    <property type="project" value="TreeGrafter"/>
</dbReference>
<dbReference type="PANTHER" id="PTHR35089">
    <property type="entry name" value="CHAPERONE PROTEIN SKP"/>
    <property type="match status" value="1"/>
</dbReference>
<evidence type="ECO:0000256" key="2">
    <source>
        <dbReference type="ARBA" id="ARBA00022729"/>
    </source>
</evidence>
<organism evidence="5 6">
    <name type="scientific">Fluviicoccus keumensis</name>
    <dbReference type="NCBI Taxonomy" id="1435465"/>
    <lineage>
        <taxon>Bacteria</taxon>
        <taxon>Pseudomonadati</taxon>
        <taxon>Pseudomonadota</taxon>
        <taxon>Gammaproteobacteria</taxon>
        <taxon>Moraxellales</taxon>
        <taxon>Moraxellaceae</taxon>
        <taxon>Fluviicoccus</taxon>
    </lineage>
</organism>
<dbReference type="OrthoDB" id="6717293at2"/>
<dbReference type="Pfam" id="PF03938">
    <property type="entry name" value="OmpH"/>
    <property type="match status" value="1"/>
</dbReference>
<evidence type="ECO:0000313" key="5">
    <source>
        <dbReference type="EMBL" id="RZU44841.1"/>
    </source>
</evidence>
<dbReference type="SMART" id="SM00935">
    <property type="entry name" value="OmpH"/>
    <property type="match status" value="1"/>
</dbReference>
<gene>
    <name evidence="5" type="ORF">EV700_1642</name>
</gene>
<comment type="caution">
    <text evidence="5">The sequence shown here is derived from an EMBL/GenBank/DDBJ whole genome shotgun (WGS) entry which is preliminary data.</text>
</comment>
<dbReference type="InterPro" id="IPR024930">
    <property type="entry name" value="Skp_dom_sf"/>
</dbReference>
<dbReference type="SUPFAM" id="SSF111384">
    <property type="entry name" value="OmpH-like"/>
    <property type="match status" value="1"/>
</dbReference>
<dbReference type="GO" id="GO:0051082">
    <property type="term" value="F:unfolded protein binding"/>
    <property type="evidence" value="ECO:0007669"/>
    <property type="project" value="InterPro"/>
</dbReference>
<dbReference type="Gene3D" id="3.30.910.20">
    <property type="entry name" value="Skp domain"/>
    <property type="match status" value="1"/>
</dbReference>